<keyword evidence="3" id="KW-1185">Reference proteome</keyword>
<gene>
    <name evidence="2" type="ORF">Tco_0774037</name>
</gene>
<organism evidence="2 3">
    <name type="scientific">Tanacetum coccineum</name>
    <dbReference type="NCBI Taxonomy" id="301880"/>
    <lineage>
        <taxon>Eukaryota</taxon>
        <taxon>Viridiplantae</taxon>
        <taxon>Streptophyta</taxon>
        <taxon>Embryophyta</taxon>
        <taxon>Tracheophyta</taxon>
        <taxon>Spermatophyta</taxon>
        <taxon>Magnoliopsida</taxon>
        <taxon>eudicotyledons</taxon>
        <taxon>Gunneridae</taxon>
        <taxon>Pentapetalae</taxon>
        <taxon>asterids</taxon>
        <taxon>campanulids</taxon>
        <taxon>Asterales</taxon>
        <taxon>Asteraceae</taxon>
        <taxon>Asteroideae</taxon>
        <taxon>Anthemideae</taxon>
        <taxon>Anthemidinae</taxon>
        <taxon>Tanacetum</taxon>
    </lineage>
</organism>
<feature type="compositionally biased region" description="Acidic residues" evidence="1">
    <location>
        <begin position="72"/>
        <end position="97"/>
    </location>
</feature>
<evidence type="ECO:0000313" key="2">
    <source>
        <dbReference type="EMBL" id="GJS91401.1"/>
    </source>
</evidence>
<dbReference type="EMBL" id="BQNB010011502">
    <property type="protein sequence ID" value="GJS91401.1"/>
    <property type="molecule type" value="Genomic_DNA"/>
</dbReference>
<reference evidence="2" key="2">
    <citation type="submission" date="2022-01" db="EMBL/GenBank/DDBJ databases">
        <authorList>
            <person name="Yamashiro T."/>
            <person name="Shiraishi A."/>
            <person name="Satake H."/>
            <person name="Nakayama K."/>
        </authorList>
    </citation>
    <scope>NUCLEOTIDE SEQUENCE</scope>
</reference>
<dbReference type="Proteomes" id="UP001151760">
    <property type="component" value="Unassembled WGS sequence"/>
</dbReference>
<sequence>MSHSYVSAADGMRQIGNQSQAVLHDALRALVDMLLVAMLIEDVPLVVMLPRVGSSEAEKQQPLGSRVPLMSEEFEASELSGDELREEDTEKDEEDESLNANDERERVVPVVDIAVSKPLGLGYGEARRHPLESTEEIAPSTYEVGQSSRSMPEQEGAERVYAFRQPTLVTWVDPEDGRVYTDIPTYVPLAAPIQTPPYLEWSVGSLLVSPSSPIVPSPIASLVATPATTISRLYALPPTLFEGYDRDLKELYTRSGVVRDEIFSQRYRFRSLEQEQERATVTFNAIWRPILALEAWAGQTDAYRAVL</sequence>
<reference evidence="2" key="1">
    <citation type="journal article" date="2022" name="Int. J. Mol. Sci.">
        <title>Draft Genome of Tanacetum Coccineum: Genomic Comparison of Closely Related Tanacetum-Family Plants.</title>
        <authorList>
            <person name="Yamashiro T."/>
            <person name="Shiraishi A."/>
            <person name="Nakayama K."/>
            <person name="Satake H."/>
        </authorList>
    </citation>
    <scope>NUCLEOTIDE SEQUENCE</scope>
</reference>
<feature type="region of interest" description="Disordered" evidence="1">
    <location>
        <begin position="54"/>
        <end position="102"/>
    </location>
</feature>
<evidence type="ECO:0000256" key="1">
    <source>
        <dbReference type="SAM" id="MobiDB-lite"/>
    </source>
</evidence>
<accession>A0ABQ4ZPG0</accession>
<proteinExistence type="predicted"/>
<evidence type="ECO:0000313" key="3">
    <source>
        <dbReference type="Proteomes" id="UP001151760"/>
    </source>
</evidence>
<name>A0ABQ4ZPG0_9ASTR</name>
<protein>
    <submittedName>
        <fullName evidence="2">Uncharacterized protein</fullName>
    </submittedName>
</protein>
<comment type="caution">
    <text evidence="2">The sequence shown here is derived from an EMBL/GenBank/DDBJ whole genome shotgun (WGS) entry which is preliminary data.</text>
</comment>